<dbReference type="Proteomes" id="UP000316609">
    <property type="component" value="Unassembled WGS sequence"/>
</dbReference>
<dbReference type="PANTHER" id="PTHR46112">
    <property type="entry name" value="AMINOPEPTIDASE"/>
    <property type="match status" value="1"/>
</dbReference>
<reference evidence="6 7" key="1">
    <citation type="journal article" date="2019" name="Nat. Microbiol.">
        <title>Mediterranean grassland soil C-N compound turnover is dependent on rainfall and depth, and is mediated by genomically divergent microorganisms.</title>
        <authorList>
            <person name="Diamond S."/>
            <person name="Andeer P.F."/>
            <person name="Li Z."/>
            <person name="Crits-Christoph A."/>
            <person name="Burstein D."/>
            <person name="Anantharaman K."/>
            <person name="Lane K.R."/>
            <person name="Thomas B.C."/>
            <person name="Pan C."/>
            <person name="Northen T.R."/>
            <person name="Banfield J.F."/>
        </authorList>
    </citation>
    <scope>NUCLEOTIDE SEQUENCE [LARGE SCALE GENOMIC DNA]</scope>
    <source>
        <strain evidence="6">WS_8</strain>
    </source>
</reference>
<dbReference type="PANTHER" id="PTHR46112:SF3">
    <property type="entry name" value="AMINOPEPTIDASE YPDF"/>
    <property type="match status" value="1"/>
</dbReference>
<dbReference type="Pfam" id="PF01321">
    <property type="entry name" value="Creatinase_N"/>
    <property type="match status" value="1"/>
</dbReference>
<dbReference type="InterPro" id="IPR000587">
    <property type="entry name" value="Creatinase_N"/>
</dbReference>
<name>A0A538TS72_UNCEI</name>
<dbReference type="InterPro" id="IPR050659">
    <property type="entry name" value="Peptidase_M24B"/>
</dbReference>
<evidence type="ECO:0000313" key="6">
    <source>
        <dbReference type="EMBL" id="TMQ66471.1"/>
    </source>
</evidence>
<organism evidence="6 7">
    <name type="scientific">Eiseniibacteriota bacterium</name>
    <dbReference type="NCBI Taxonomy" id="2212470"/>
    <lineage>
        <taxon>Bacteria</taxon>
        <taxon>Candidatus Eiseniibacteriota</taxon>
    </lineage>
</organism>
<proteinExistence type="inferred from homology"/>
<dbReference type="InterPro" id="IPR036005">
    <property type="entry name" value="Creatinase/aminopeptidase-like"/>
</dbReference>
<dbReference type="AlphaFoldDB" id="A0A538TS72"/>
<dbReference type="SUPFAM" id="SSF53092">
    <property type="entry name" value="Creatinase/prolidase N-terminal domain"/>
    <property type="match status" value="1"/>
</dbReference>
<dbReference type="SUPFAM" id="SSF55920">
    <property type="entry name" value="Creatinase/aminopeptidase"/>
    <property type="match status" value="1"/>
</dbReference>
<comment type="similarity">
    <text evidence="3">Belongs to the peptidase M24B family.</text>
</comment>
<dbReference type="Gene3D" id="3.90.230.10">
    <property type="entry name" value="Creatinase/methionine aminopeptidase superfamily"/>
    <property type="match status" value="1"/>
</dbReference>
<dbReference type="Gene3D" id="3.40.350.10">
    <property type="entry name" value="Creatinase/prolidase N-terminal domain"/>
    <property type="match status" value="1"/>
</dbReference>
<evidence type="ECO:0000259" key="4">
    <source>
        <dbReference type="Pfam" id="PF00557"/>
    </source>
</evidence>
<feature type="domain" description="Peptidase M24" evidence="4">
    <location>
        <begin position="160"/>
        <end position="358"/>
    </location>
</feature>
<dbReference type="InterPro" id="IPR029149">
    <property type="entry name" value="Creatin/AminoP/Spt16_N"/>
</dbReference>
<keyword evidence="6" id="KW-0645">Protease</keyword>
<evidence type="ECO:0000256" key="1">
    <source>
        <dbReference type="ARBA" id="ARBA00022723"/>
    </source>
</evidence>
<accession>A0A538TS72</accession>
<keyword evidence="1 3" id="KW-0479">Metal-binding</keyword>
<evidence type="ECO:0000256" key="2">
    <source>
        <dbReference type="ARBA" id="ARBA00022801"/>
    </source>
</evidence>
<dbReference type="Pfam" id="PF00557">
    <property type="entry name" value="Peptidase_M24"/>
    <property type="match status" value="1"/>
</dbReference>
<dbReference type="PROSITE" id="PS00491">
    <property type="entry name" value="PROLINE_PEPTIDASE"/>
    <property type="match status" value="1"/>
</dbReference>
<dbReference type="EMBL" id="VBOY01000056">
    <property type="protein sequence ID" value="TMQ66471.1"/>
    <property type="molecule type" value="Genomic_DNA"/>
</dbReference>
<comment type="caution">
    <text evidence="6">The sequence shown here is derived from an EMBL/GenBank/DDBJ whole genome shotgun (WGS) entry which is preliminary data.</text>
</comment>
<evidence type="ECO:0000259" key="5">
    <source>
        <dbReference type="Pfam" id="PF01321"/>
    </source>
</evidence>
<evidence type="ECO:0000256" key="3">
    <source>
        <dbReference type="RuleBase" id="RU000590"/>
    </source>
</evidence>
<gene>
    <name evidence="6" type="ORF">E6K78_06335</name>
</gene>
<sequence>MRLPIHAKSSSVRLMDAARYADRLARVRDGLERHEAAWLLVPPSGDFRWLTGAAARSTERLVVLAVPRRGDPFCLVPRLEADALAAECPWLELEVWEEREDPLARLARRLDLESKPRLLLGDGFRTASLLALVARTECRTAGAVLGTLRLIKDADEIRAAQKAGRDADRVIEEAADFMRPGMTERRIERFIFERFEDLGDAAPWAIVASGPHAALPHHMTSARTLREGDVVVLDLGATVEGYGSDITRTFWLSDPPAEAERVYQTVLQAQRAGVAASRDGVPAEAVDRAARGVIEAAGYGEFFVHRTGHGVGLEIHEPPYLVAGNHEPLRSGMVHSVEPGIYLPGRFGVRIEDLVVVGADGAIVLNHAPCDPRPARVRA</sequence>
<evidence type="ECO:0000313" key="7">
    <source>
        <dbReference type="Proteomes" id="UP000316609"/>
    </source>
</evidence>
<dbReference type="InterPro" id="IPR000994">
    <property type="entry name" value="Pept_M24"/>
</dbReference>
<keyword evidence="2" id="KW-0378">Hydrolase</keyword>
<dbReference type="CDD" id="cd01092">
    <property type="entry name" value="APP-like"/>
    <property type="match status" value="1"/>
</dbReference>
<dbReference type="GO" id="GO:0004177">
    <property type="term" value="F:aminopeptidase activity"/>
    <property type="evidence" value="ECO:0007669"/>
    <property type="project" value="UniProtKB-KW"/>
</dbReference>
<dbReference type="InterPro" id="IPR001131">
    <property type="entry name" value="Peptidase_M24B_aminopep-P_CS"/>
</dbReference>
<keyword evidence="6" id="KW-0031">Aminopeptidase</keyword>
<dbReference type="GO" id="GO:0046872">
    <property type="term" value="F:metal ion binding"/>
    <property type="evidence" value="ECO:0007669"/>
    <property type="project" value="UniProtKB-KW"/>
</dbReference>
<feature type="domain" description="Creatinase N-terminal" evidence="5">
    <location>
        <begin position="23"/>
        <end position="110"/>
    </location>
</feature>
<protein>
    <submittedName>
        <fullName evidence="6">Aminopeptidase P family protein</fullName>
    </submittedName>
</protein>